<evidence type="ECO:0000313" key="1">
    <source>
        <dbReference type="EMBL" id="AXQ69455.1"/>
    </source>
</evidence>
<accession>A0A385EEK3</accession>
<name>A0A385EEK3_9CAUD</name>
<evidence type="ECO:0000313" key="2">
    <source>
        <dbReference type="Proteomes" id="UP000259421"/>
    </source>
</evidence>
<sequence>MSDQKLLSLLNELECLETPSTALDLELWGLLCAKPESPDPRKVGVKPPAFTGKFEDACWLACYLIKPKDASLREAVIEEAVRSATHRLAEDDSKCQGKFFLERAAVHVCENTIKAVLDPDAFRAFAYRRNRDRAHAELMVD</sequence>
<protein>
    <submittedName>
        <fullName evidence="1">Uncharacterized protein</fullName>
    </submittedName>
</protein>
<keyword evidence="2" id="KW-1185">Reference proteome</keyword>
<reference evidence="1 2" key="2">
    <citation type="submission" date="2018-09" db="EMBL/GenBank/DDBJ databases">
        <title>Giant CbK-like Caulobacter bacteriophages have genetically divergent genomes.</title>
        <authorList>
            <person name="Wilson K."/>
            <person name="Ely B."/>
        </authorList>
    </citation>
    <scope>NUCLEOTIDE SEQUENCE [LARGE SCALE GENOMIC DNA]</scope>
</reference>
<reference evidence="2" key="1">
    <citation type="submission" date="2018-07" db="EMBL/GenBank/DDBJ databases">
        <title>Giant CbK-like Caulobacter bacteriophages have genetically divergent genomes.</title>
        <authorList>
            <person name="Wilson K.M."/>
            <person name="Ely B."/>
        </authorList>
    </citation>
    <scope>NUCLEOTIDE SEQUENCE [LARGE SCALE GENOMIC DNA]</scope>
</reference>
<dbReference type="Proteomes" id="UP000259421">
    <property type="component" value="Segment"/>
</dbReference>
<gene>
    <name evidence="1" type="ORF">CcrBL9_gp431</name>
</gene>
<dbReference type="EMBL" id="MH588546">
    <property type="protein sequence ID" value="AXQ69455.1"/>
    <property type="molecule type" value="Genomic_DNA"/>
</dbReference>
<organism evidence="1 2">
    <name type="scientific">Caulobacter phage CcrBL9</name>
    <dbReference type="NCBI Taxonomy" id="2283270"/>
    <lineage>
        <taxon>Viruses</taxon>
        <taxon>Duplodnaviria</taxon>
        <taxon>Heunggongvirae</taxon>
        <taxon>Uroviricota</taxon>
        <taxon>Caudoviricetes</taxon>
        <taxon>Jeanschmidtviridae</taxon>
        <taxon>Bertelyvirus</taxon>
        <taxon>Bertelyvirus BL9</taxon>
    </lineage>
</organism>
<proteinExistence type="predicted"/>